<keyword evidence="2" id="KW-1185">Reference proteome</keyword>
<dbReference type="GO" id="GO:0005506">
    <property type="term" value="F:iron ion binding"/>
    <property type="evidence" value="ECO:0007669"/>
    <property type="project" value="InterPro"/>
</dbReference>
<dbReference type="SUPFAM" id="SSF48264">
    <property type="entry name" value="Cytochrome P450"/>
    <property type="match status" value="1"/>
</dbReference>
<dbReference type="GO" id="GO:0020037">
    <property type="term" value="F:heme binding"/>
    <property type="evidence" value="ECO:0007669"/>
    <property type="project" value="InterPro"/>
</dbReference>
<dbReference type="InterPro" id="IPR001128">
    <property type="entry name" value="Cyt_P450"/>
</dbReference>
<reference evidence="1" key="1">
    <citation type="submission" date="2014-01" db="EMBL/GenBank/DDBJ databases">
        <title>The genome of the white-rot fungus Pycnoporus cinnabarinus: a basidiomycete model with a versatile arsenal for lignocellulosic biomass breakdown.</title>
        <authorList>
            <person name="Levasseur A."/>
            <person name="Lomascolo A."/>
            <person name="Ruiz-Duenas F.J."/>
            <person name="Uzan E."/>
            <person name="Piumi F."/>
            <person name="Kues U."/>
            <person name="Ram A.F.J."/>
            <person name="Murat C."/>
            <person name="Haon M."/>
            <person name="Benoit I."/>
            <person name="Arfi Y."/>
            <person name="Chevret D."/>
            <person name="Drula E."/>
            <person name="Kwon M.J."/>
            <person name="Gouret P."/>
            <person name="Lesage-Meessen L."/>
            <person name="Lombard V."/>
            <person name="Mariette J."/>
            <person name="Noirot C."/>
            <person name="Park J."/>
            <person name="Patyshakuliyeva A."/>
            <person name="Wieneger R.A.B."/>
            <person name="Wosten H.A.B."/>
            <person name="Martin F."/>
            <person name="Coutinho P.M."/>
            <person name="de Vries R."/>
            <person name="Martinez A.T."/>
            <person name="Klopp C."/>
            <person name="Pontarotti P."/>
            <person name="Henrissat B."/>
            <person name="Record E."/>
        </authorList>
    </citation>
    <scope>NUCLEOTIDE SEQUENCE [LARGE SCALE GENOMIC DNA]</scope>
    <source>
        <strain evidence="1">BRFM137</strain>
    </source>
</reference>
<proteinExistence type="predicted"/>
<dbReference type="AlphaFoldDB" id="A0A060ST98"/>
<evidence type="ECO:0000313" key="2">
    <source>
        <dbReference type="Proteomes" id="UP000029665"/>
    </source>
</evidence>
<dbReference type="Proteomes" id="UP000029665">
    <property type="component" value="Unassembled WGS sequence"/>
</dbReference>
<dbReference type="Pfam" id="PF00067">
    <property type="entry name" value="p450"/>
    <property type="match status" value="1"/>
</dbReference>
<evidence type="ECO:0000313" key="1">
    <source>
        <dbReference type="EMBL" id="CDO77341.1"/>
    </source>
</evidence>
<dbReference type="OrthoDB" id="1470350at2759"/>
<dbReference type="GO" id="GO:0016705">
    <property type="term" value="F:oxidoreductase activity, acting on paired donors, with incorporation or reduction of molecular oxygen"/>
    <property type="evidence" value="ECO:0007669"/>
    <property type="project" value="InterPro"/>
</dbReference>
<dbReference type="HOGENOM" id="CLU_1489726_0_0_1"/>
<protein>
    <submittedName>
        <fullName evidence="1">Uncharacterized protein</fullName>
    </submittedName>
</protein>
<organism evidence="1 2">
    <name type="scientific">Pycnoporus cinnabarinus</name>
    <name type="common">Cinnabar-red polypore</name>
    <name type="synonym">Trametes cinnabarina</name>
    <dbReference type="NCBI Taxonomy" id="5643"/>
    <lineage>
        <taxon>Eukaryota</taxon>
        <taxon>Fungi</taxon>
        <taxon>Dikarya</taxon>
        <taxon>Basidiomycota</taxon>
        <taxon>Agaricomycotina</taxon>
        <taxon>Agaricomycetes</taxon>
        <taxon>Polyporales</taxon>
        <taxon>Polyporaceae</taxon>
        <taxon>Trametes</taxon>
    </lineage>
</organism>
<gene>
    <name evidence="1" type="ORF">BN946_scf184786.g1</name>
</gene>
<sequence length="181" mass="19747">MSAFSAPLNTPRVDLGWYSSEDVKRMSGDIRAGALQVIDELIIHVHGTKDASFFNILDWTGKTTLNIIGRVAFLHDFKGGNSEHAEQILTGRPQGVSYATRYVAFLTLMLLRRFPILNSLPIPAVQSQGAAKMAIHSGIANELVRRDQNIVNADASANPPKDLLSVLLTAHAKGEISKDEL</sequence>
<dbReference type="InterPro" id="IPR036396">
    <property type="entry name" value="Cyt_P450_sf"/>
</dbReference>
<dbReference type="STRING" id="5643.A0A060ST98"/>
<dbReference type="Gene3D" id="1.10.630.10">
    <property type="entry name" value="Cytochrome P450"/>
    <property type="match status" value="1"/>
</dbReference>
<comment type="caution">
    <text evidence="1">The sequence shown here is derived from an EMBL/GenBank/DDBJ whole genome shotgun (WGS) entry which is preliminary data.</text>
</comment>
<name>A0A060ST98_PYCCI</name>
<dbReference type="GO" id="GO:0004497">
    <property type="term" value="F:monooxygenase activity"/>
    <property type="evidence" value="ECO:0007669"/>
    <property type="project" value="InterPro"/>
</dbReference>
<accession>A0A060ST98</accession>
<dbReference type="EMBL" id="CCBP010000450">
    <property type="protein sequence ID" value="CDO77341.1"/>
    <property type="molecule type" value="Genomic_DNA"/>
</dbReference>